<dbReference type="Pfam" id="PF25390">
    <property type="entry name" value="WD40_RLD"/>
    <property type="match status" value="1"/>
</dbReference>
<dbReference type="InterPro" id="IPR000408">
    <property type="entry name" value="Reg_chr_condens"/>
</dbReference>
<dbReference type="InterPro" id="IPR058923">
    <property type="entry name" value="RCC1-like_dom"/>
</dbReference>
<dbReference type="GO" id="GO:0005737">
    <property type="term" value="C:cytoplasm"/>
    <property type="evidence" value="ECO:0007669"/>
    <property type="project" value="TreeGrafter"/>
</dbReference>
<dbReference type="EMBL" id="LDAU01000214">
    <property type="protein sequence ID" value="KRW99370.1"/>
    <property type="molecule type" value="Genomic_DNA"/>
</dbReference>
<dbReference type="PANTHER" id="PTHR45622">
    <property type="entry name" value="UBIQUITIN-PROTEIN LIGASE E3A-RELATED"/>
    <property type="match status" value="1"/>
</dbReference>
<evidence type="ECO:0000256" key="1">
    <source>
        <dbReference type="ARBA" id="ARBA00022737"/>
    </source>
</evidence>
<feature type="repeat" description="RCC1" evidence="2">
    <location>
        <begin position="387"/>
        <end position="438"/>
    </location>
</feature>
<dbReference type="SUPFAM" id="SSF50985">
    <property type="entry name" value="RCC1/BLIP-II"/>
    <property type="match status" value="1"/>
</dbReference>
<dbReference type="AlphaFoldDB" id="A0A0V0QB40"/>
<evidence type="ECO:0000259" key="3">
    <source>
        <dbReference type="Pfam" id="PF25390"/>
    </source>
</evidence>
<dbReference type="PROSITE" id="PS50012">
    <property type="entry name" value="RCC1_3"/>
    <property type="match status" value="4"/>
</dbReference>
<feature type="repeat" description="RCC1" evidence="2">
    <location>
        <begin position="197"/>
        <end position="256"/>
    </location>
</feature>
<evidence type="ECO:0000256" key="2">
    <source>
        <dbReference type="PROSITE-ProRule" id="PRU00235"/>
    </source>
</evidence>
<dbReference type="Proteomes" id="UP000054937">
    <property type="component" value="Unassembled WGS sequence"/>
</dbReference>
<sequence>MIQSRNIFFGAGLLSSVYIINNNQFFQNFFGREKKSQKTKVYIWGNGEYQARPDVGLQFKNFEPKLIDDFDKKNIYFQKIYFGEHHEAGIDQNGEFYIWDKKKLSSVKEAKNNDNQRTGLIKMGDNMKEIGFTAGFIWGLNKKGEVFSWPIAKEHNDYKEVTNVTIGLKPRKIKTLPNNIVSIQCGEDHFVALTKNGEVYTMGDDTYGQCGQGAEQRSPAPPFYDKRIRNPEKVENLPKIVKVICGHSHNLALSETGQLYGWGSNSQLQLSHEEQYSKIDEPLVAVYQPIRISHNLQDSIVTDIAAGENTSFLVTKNKNTGDCEVFACGYNLNGQLGTGYLKHVQDVDKIEGLSNYTIKTNKGTEENIDIKQISCGANHCMALLSVGAIMEWGQNEYGQLGNKKRAFSEHPIIMGKFKNENILNISCGYDSSAIVAELQEEQKK</sequence>
<dbReference type="PRINTS" id="PR00633">
    <property type="entry name" value="RCCNDNSATION"/>
</dbReference>
<dbReference type="InParanoid" id="A0A0V0QB40"/>
<protein>
    <submittedName>
        <fullName evidence="4">Regulator of chromosome condensation 1/beta-lactamase-inhibitor protein II</fullName>
    </submittedName>
</protein>
<reference evidence="4 5" key="1">
    <citation type="journal article" date="2015" name="Sci. Rep.">
        <title>Genome of the facultative scuticociliatosis pathogen Pseudocohnilembus persalinus provides insight into its virulence through horizontal gene transfer.</title>
        <authorList>
            <person name="Xiong J."/>
            <person name="Wang G."/>
            <person name="Cheng J."/>
            <person name="Tian M."/>
            <person name="Pan X."/>
            <person name="Warren A."/>
            <person name="Jiang C."/>
            <person name="Yuan D."/>
            <person name="Miao W."/>
        </authorList>
    </citation>
    <scope>NUCLEOTIDE SEQUENCE [LARGE SCALE GENOMIC DNA]</scope>
    <source>
        <strain evidence="4">36N120E</strain>
    </source>
</reference>
<keyword evidence="1" id="KW-0677">Repeat</keyword>
<evidence type="ECO:0000313" key="5">
    <source>
        <dbReference type="Proteomes" id="UP000054937"/>
    </source>
</evidence>
<name>A0A0V0QB40_PSEPJ</name>
<feature type="repeat" description="RCC1" evidence="2">
    <location>
        <begin position="257"/>
        <end position="317"/>
    </location>
</feature>
<organism evidence="4 5">
    <name type="scientific">Pseudocohnilembus persalinus</name>
    <name type="common">Ciliate</name>
    <dbReference type="NCBI Taxonomy" id="266149"/>
    <lineage>
        <taxon>Eukaryota</taxon>
        <taxon>Sar</taxon>
        <taxon>Alveolata</taxon>
        <taxon>Ciliophora</taxon>
        <taxon>Intramacronucleata</taxon>
        <taxon>Oligohymenophorea</taxon>
        <taxon>Scuticociliatia</taxon>
        <taxon>Philasterida</taxon>
        <taxon>Pseudocohnilembidae</taxon>
        <taxon>Pseudocohnilembus</taxon>
    </lineage>
</organism>
<feature type="domain" description="RCC1-like" evidence="3">
    <location>
        <begin position="170"/>
        <end position="437"/>
    </location>
</feature>
<accession>A0A0V0QB40</accession>
<dbReference type="PANTHER" id="PTHR45622:SF48">
    <property type="entry name" value="CHROMOSOME UNDETERMINED SCAFFOLD_18, WHOLE GENOME SHOTGUN SEQUENCE"/>
    <property type="match status" value="1"/>
</dbReference>
<dbReference type="OrthoDB" id="10256179at2759"/>
<dbReference type="InterPro" id="IPR009091">
    <property type="entry name" value="RCC1/BLIP-II"/>
</dbReference>
<feature type="repeat" description="RCC1" evidence="2">
    <location>
        <begin position="144"/>
        <end position="196"/>
    </location>
</feature>
<evidence type="ECO:0000313" key="4">
    <source>
        <dbReference type="EMBL" id="KRW99370.1"/>
    </source>
</evidence>
<dbReference type="Gene3D" id="2.130.10.30">
    <property type="entry name" value="Regulator of chromosome condensation 1/beta-lactamase-inhibitor protein II"/>
    <property type="match status" value="1"/>
</dbReference>
<gene>
    <name evidence="4" type="ORF">PPERSA_02482</name>
</gene>
<comment type="caution">
    <text evidence="4">The sequence shown here is derived from an EMBL/GenBank/DDBJ whole genome shotgun (WGS) entry which is preliminary data.</text>
</comment>
<dbReference type="InterPro" id="IPR051709">
    <property type="entry name" value="Ub-ligase/GTPase-reg"/>
</dbReference>
<keyword evidence="5" id="KW-1185">Reference proteome</keyword>
<dbReference type="OMA" id="PIRISHN"/>
<proteinExistence type="predicted"/>